<feature type="compositionally biased region" description="Basic and acidic residues" evidence="1">
    <location>
        <begin position="236"/>
        <end position="256"/>
    </location>
</feature>
<gene>
    <name evidence="2" type="ORF">ASPNIDRAFT_41234</name>
</gene>
<dbReference type="Proteomes" id="UP000009038">
    <property type="component" value="Unassembled WGS sequence"/>
</dbReference>
<dbReference type="HOGENOM" id="CLU_707832_0_0_1"/>
<protein>
    <submittedName>
        <fullName evidence="2">Uncharacterized protein</fullName>
    </submittedName>
</protein>
<dbReference type="OrthoDB" id="4360491at2759"/>
<feature type="compositionally biased region" description="Basic and acidic residues" evidence="1">
    <location>
        <begin position="340"/>
        <end position="357"/>
    </location>
</feature>
<comment type="caution">
    <text evidence="2">The sequence shown here is derived from an EMBL/GenBank/DDBJ whole genome shotgun (WGS) entry which is preliminary data.</text>
</comment>
<proteinExistence type="predicted"/>
<evidence type="ECO:0000313" key="3">
    <source>
        <dbReference type="Proteomes" id="UP000009038"/>
    </source>
</evidence>
<name>G3Y5H9_ASPNA</name>
<feature type="compositionally biased region" description="Basic and acidic residues" evidence="1">
    <location>
        <begin position="306"/>
        <end position="322"/>
    </location>
</feature>
<feature type="compositionally biased region" description="Polar residues" evidence="1">
    <location>
        <begin position="327"/>
        <end position="339"/>
    </location>
</feature>
<dbReference type="VEuPathDB" id="FungiDB:ASPNIDRAFT2_1091005"/>
<reference evidence="2 3" key="1">
    <citation type="journal article" date="2011" name="Genome Res.">
        <title>Comparative genomics of citric-acid-producing Aspergillus niger ATCC 1015 versus enzyme-producing CBS 513.88.</title>
        <authorList>
            <person name="Andersen M.R."/>
            <person name="Salazar M.P."/>
            <person name="Schaap P.J."/>
            <person name="van de Vondervoort P.J."/>
            <person name="Culley D."/>
            <person name="Thykaer J."/>
            <person name="Frisvad J.C."/>
            <person name="Nielsen K.F."/>
            <person name="Albang R."/>
            <person name="Albermann K."/>
            <person name="Berka R.M."/>
            <person name="Braus G.H."/>
            <person name="Braus-Stromeyer S.A."/>
            <person name="Corrochano L.M."/>
            <person name="Dai Z."/>
            <person name="van Dijck P.W."/>
            <person name="Hofmann G."/>
            <person name="Lasure L.L."/>
            <person name="Magnuson J.K."/>
            <person name="Menke H."/>
            <person name="Meijer M."/>
            <person name="Meijer S.L."/>
            <person name="Nielsen J.B."/>
            <person name="Nielsen M.L."/>
            <person name="van Ooyen A.J."/>
            <person name="Pel H.J."/>
            <person name="Poulsen L."/>
            <person name="Samson R.A."/>
            <person name="Stam H."/>
            <person name="Tsang A."/>
            <person name="van den Brink J.M."/>
            <person name="Atkins A."/>
            <person name="Aerts A."/>
            <person name="Shapiro H."/>
            <person name="Pangilinan J."/>
            <person name="Salamov A."/>
            <person name="Lou Y."/>
            <person name="Lindquist E."/>
            <person name="Lucas S."/>
            <person name="Grimwood J."/>
            <person name="Grigoriev I.V."/>
            <person name="Kubicek C.P."/>
            <person name="Martinez D."/>
            <person name="van Peij N.N."/>
            <person name="Roubos J.A."/>
            <person name="Nielsen J."/>
            <person name="Baker S.E."/>
        </authorList>
    </citation>
    <scope>NUCLEOTIDE SEQUENCE [LARGE SCALE GENOMIC DNA]</scope>
    <source>
        <strain evidence="3">ATCC 1015 / CBS 113.46 / FGSC A1144 / LSHB Ac4 / NCTC 3858a / NRRL 328 / USDA 3528.7</strain>
    </source>
</reference>
<evidence type="ECO:0000256" key="1">
    <source>
        <dbReference type="SAM" id="MobiDB-lite"/>
    </source>
</evidence>
<feature type="compositionally biased region" description="Polar residues" evidence="1">
    <location>
        <begin position="277"/>
        <end position="299"/>
    </location>
</feature>
<feature type="region of interest" description="Disordered" evidence="1">
    <location>
        <begin position="217"/>
        <end position="373"/>
    </location>
</feature>
<dbReference type="AlphaFoldDB" id="G3Y5H9"/>
<organism evidence="2 3">
    <name type="scientific">Aspergillus niger (strain ATCC 1015 / CBS 113.46 / FGSC A1144 / LSHB Ac4 / NCTC 3858a / NRRL 328 / USDA 3528.7)</name>
    <dbReference type="NCBI Taxonomy" id="380704"/>
    <lineage>
        <taxon>Eukaryota</taxon>
        <taxon>Fungi</taxon>
        <taxon>Dikarya</taxon>
        <taxon>Ascomycota</taxon>
        <taxon>Pezizomycotina</taxon>
        <taxon>Eurotiomycetes</taxon>
        <taxon>Eurotiomycetidae</taxon>
        <taxon>Eurotiales</taxon>
        <taxon>Aspergillaceae</taxon>
        <taxon>Aspergillus</taxon>
        <taxon>Aspergillus subgen. Circumdati</taxon>
    </lineage>
</organism>
<sequence length="390" mass="42510">MIAERSEGISSYLADLRFIDALHMSLPQLLEALNLYLSVVEKKQSIAFNQGKAMVGSVLCERLSGIFSVPTPKVVSGPQVTWANIILSGEEYPNCPDDSVTIRINHSIVAIEKADLHLLRSGRPQRFLSPWPDKEDCKVELRSLDEVLPQLGKLTELASEGFLRGAQILEQQLSSRKQILCASEDEMVISTSSHVQVGSTVDFASARSQVVELEGNDAGNPLEVHNTPVVGPNLRWQDRSPCIDETSRERGLRSQLDEGLLGPSIMEDPVKSETIENESQGHSTSSVPAIDRSTNSTTVPGGPDLQSEKQRDTASKDIEVTERVGSSIDNPRLPSTSSGAEEHPHSDFLDSTQRPDRLAGAATSRPIGTGPRVKYSHLAKNLAPHIGYHT</sequence>
<evidence type="ECO:0000313" key="2">
    <source>
        <dbReference type="EMBL" id="EHA21845.1"/>
    </source>
</evidence>
<dbReference type="EMBL" id="ACJE01000013">
    <property type="protein sequence ID" value="EHA21845.1"/>
    <property type="molecule type" value="Genomic_DNA"/>
</dbReference>
<accession>G3Y5H9</accession>
<dbReference type="STRING" id="380704.G3Y5H9"/>